<sequence>MAAKKDDALKGEVEQIQFVIEERFLTMKNQMESRLGGMEEMIKKLMEMQSKAPPAVPIANPQHDLTGVPLAESKGKEIEREEFDKSSFFHQEPTPEALRRGGSGFPNDRTAGREFYGGIYGGGGRATDHYGRINDVINELDAYTFKM</sequence>
<evidence type="ECO:0000313" key="3">
    <source>
        <dbReference type="Proteomes" id="UP001552299"/>
    </source>
</evidence>
<reference evidence="2 3" key="1">
    <citation type="journal article" date="2024" name="Plant Biotechnol. J.">
        <title>Dendrobium thyrsiflorum genome and its molecular insights into genes involved in important horticultural traits.</title>
        <authorList>
            <person name="Chen B."/>
            <person name="Wang J.Y."/>
            <person name="Zheng P.J."/>
            <person name="Li K.L."/>
            <person name="Liang Y.M."/>
            <person name="Chen X.F."/>
            <person name="Zhang C."/>
            <person name="Zhao X."/>
            <person name="He X."/>
            <person name="Zhang G.Q."/>
            <person name="Liu Z.J."/>
            <person name="Xu Q."/>
        </authorList>
    </citation>
    <scope>NUCLEOTIDE SEQUENCE [LARGE SCALE GENOMIC DNA]</scope>
    <source>
        <strain evidence="2">GZMU011</strain>
    </source>
</reference>
<feature type="region of interest" description="Disordered" evidence="1">
    <location>
        <begin position="81"/>
        <end position="110"/>
    </location>
</feature>
<evidence type="ECO:0000256" key="1">
    <source>
        <dbReference type="SAM" id="MobiDB-lite"/>
    </source>
</evidence>
<organism evidence="2 3">
    <name type="scientific">Dendrobium thyrsiflorum</name>
    <name type="common">Pinecone-like raceme dendrobium</name>
    <name type="synonym">Orchid</name>
    <dbReference type="NCBI Taxonomy" id="117978"/>
    <lineage>
        <taxon>Eukaryota</taxon>
        <taxon>Viridiplantae</taxon>
        <taxon>Streptophyta</taxon>
        <taxon>Embryophyta</taxon>
        <taxon>Tracheophyta</taxon>
        <taxon>Spermatophyta</taxon>
        <taxon>Magnoliopsida</taxon>
        <taxon>Liliopsida</taxon>
        <taxon>Asparagales</taxon>
        <taxon>Orchidaceae</taxon>
        <taxon>Epidendroideae</taxon>
        <taxon>Malaxideae</taxon>
        <taxon>Dendrobiinae</taxon>
        <taxon>Dendrobium</taxon>
    </lineage>
</organism>
<keyword evidence="3" id="KW-1185">Reference proteome</keyword>
<dbReference type="EMBL" id="JANQDX010000010">
    <property type="protein sequence ID" value="KAL0917228.1"/>
    <property type="molecule type" value="Genomic_DNA"/>
</dbReference>
<dbReference type="Proteomes" id="UP001552299">
    <property type="component" value="Unassembled WGS sequence"/>
</dbReference>
<proteinExistence type="predicted"/>
<comment type="caution">
    <text evidence="2">The sequence shown here is derived from an EMBL/GenBank/DDBJ whole genome shotgun (WGS) entry which is preliminary data.</text>
</comment>
<accession>A0ABD0UXA6</accession>
<gene>
    <name evidence="2" type="ORF">M5K25_012277</name>
</gene>
<dbReference type="AlphaFoldDB" id="A0ABD0UXA6"/>
<evidence type="ECO:0000313" key="2">
    <source>
        <dbReference type="EMBL" id="KAL0917228.1"/>
    </source>
</evidence>
<name>A0ABD0UXA6_DENTH</name>
<protein>
    <submittedName>
        <fullName evidence="2">Uncharacterized protein</fullName>
    </submittedName>
</protein>